<evidence type="ECO:0000313" key="4">
    <source>
        <dbReference type="Proteomes" id="UP000324233"/>
    </source>
</evidence>
<evidence type="ECO:0000259" key="1">
    <source>
        <dbReference type="Pfam" id="PF07583"/>
    </source>
</evidence>
<dbReference type="InterPro" id="IPR011444">
    <property type="entry name" value="DUF1549"/>
</dbReference>
<gene>
    <name evidence="3" type="ORF">OJF2_26440</name>
</gene>
<evidence type="ECO:0008006" key="5">
    <source>
        <dbReference type="Google" id="ProtNLM"/>
    </source>
</evidence>
<reference evidence="3 4" key="1">
    <citation type="submission" date="2019-08" db="EMBL/GenBank/DDBJ databases">
        <title>Deep-cultivation of Planctomycetes and their phenomic and genomic characterization uncovers novel biology.</title>
        <authorList>
            <person name="Wiegand S."/>
            <person name="Jogler M."/>
            <person name="Boedeker C."/>
            <person name="Pinto D."/>
            <person name="Vollmers J."/>
            <person name="Rivas-Marin E."/>
            <person name="Kohn T."/>
            <person name="Peeters S.H."/>
            <person name="Heuer A."/>
            <person name="Rast P."/>
            <person name="Oberbeckmann S."/>
            <person name="Bunk B."/>
            <person name="Jeske O."/>
            <person name="Meyerdierks A."/>
            <person name="Storesund J.E."/>
            <person name="Kallscheuer N."/>
            <person name="Luecker S."/>
            <person name="Lage O.M."/>
            <person name="Pohl T."/>
            <person name="Merkel B.J."/>
            <person name="Hornburger P."/>
            <person name="Mueller R.-W."/>
            <person name="Bruemmer F."/>
            <person name="Labrenz M."/>
            <person name="Spormann A.M."/>
            <person name="Op den Camp H."/>
            <person name="Overmann J."/>
            <person name="Amann R."/>
            <person name="Jetten M.S.M."/>
            <person name="Mascher T."/>
            <person name="Medema M.H."/>
            <person name="Devos D.P."/>
            <person name="Kaster A.-K."/>
            <person name="Ovreas L."/>
            <person name="Rohde M."/>
            <person name="Galperin M.Y."/>
            <person name="Jogler C."/>
        </authorList>
    </citation>
    <scope>NUCLEOTIDE SEQUENCE [LARGE SCALE GENOMIC DNA]</scope>
    <source>
        <strain evidence="3 4">OJF2</strain>
    </source>
</reference>
<organism evidence="3 4">
    <name type="scientific">Aquisphaera giovannonii</name>
    <dbReference type="NCBI Taxonomy" id="406548"/>
    <lineage>
        <taxon>Bacteria</taxon>
        <taxon>Pseudomonadati</taxon>
        <taxon>Planctomycetota</taxon>
        <taxon>Planctomycetia</taxon>
        <taxon>Isosphaerales</taxon>
        <taxon>Isosphaeraceae</taxon>
        <taxon>Aquisphaera</taxon>
    </lineage>
</organism>
<keyword evidence="4" id="KW-1185">Reference proteome</keyword>
<dbReference type="PANTHER" id="PTHR35889:SF3">
    <property type="entry name" value="F-BOX DOMAIN-CONTAINING PROTEIN"/>
    <property type="match status" value="1"/>
</dbReference>
<proteinExistence type="predicted"/>
<evidence type="ECO:0000313" key="3">
    <source>
        <dbReference type="EMBL" id="QEH34110.1"/>
    </source>
</evidence>
<feature type="domain" description="DUF1549" evidence="1">
    <location>
        <begin position="43"/>
        <end position="235"/>
    </location>
</feature>
<dbReference type="Pfam" id="PF07587">
    <property type="entry name" value="PSD1"/>
    <property type="match status" value="1"/>
</dbReference>
<feature type="domain" description="DUF1553" evidence="2">
    <location>
        <begin position="284"/>
        <end position="402"/>
    </location>
</feature>
<dbReference type="Proteomes" id="UP000324233">
    <property type="component" value="Chromosome"/>
</dbReference>
<dbReference type="AlphaFoldDB" id="A0A5B9W291"/>
<dbReference type="OrthoDB" id="289126at2"/>
<dbReference type="Pfam" id="PF07583">
    <property type="entry name" value="PSCyt2"/>
    <property type="match status" value="1"/>
</dbReference>
<sequence>MQNHGLLPLALLLSCIAPEVRSGPSADGGTSGQRAAMYLAGRIDARLAARWASAKVRPVAAADDGEFLRRACLDLIGKIPTAGEARDFLNDPDPNKRATLIDRLLDSPAYAARAAFLWRQLLLPETDDQFGASPAGLEAWLRKKVDEEAGYDQIVREILSARLAASSNDMAAVATVEPSPTAFYAARGGKPEVVAGDAARAFLGIRVQCAQCHDHPFAKWKREEFWSFAAFFAGVPQQSNDATTVRMNKEDAQRRELTIPGTSKVVKAVHLDHSAPAWRPRAGTREVLAEWVCSPDNPYFARAAVNRVWARFFGEGLIDPVDDLEAEADPALVALLDEVARDFRDHGYNLKYLIRALMATRAYNLSSASGTGTTTATPLFSRMPVRGMSPDQFVDSLAQATGCELGENRARLLELFTERDVPPTESQTSILQALTLMNGAFLSAATKPETGETIGAIAEAPYLDTAGRVEMVFLAALSRQPRSEERSLAIRYIDGRATEADRAKALSDVFWALLNGPEFRTNH</sequence>
<protein>
    <recommendedName>
        <fullName evidence="5">DUF1553 domain-containing protein</fullName>
    </recommendedName>
</protein>
<dbReference type="PANTHER" id="PTHR35889">
    <property type="entry name" value="CYCLOINULO-OLIGOSACCHARIDE FRUCTANOTRANSFERASE-RELATED"/>
    <property type="match status" value="1"/>
</dbReference>
<dbReference type="KEGG" id="agv:OJF2_26440"/>
<name>A0A5B9W291_9BACT</name>
<evidence type="ECO:0000259" key="2">
    <source>
        <dbReference type="Pfam" id="PF07587"/>
    </source>
</evidence>
<dbReference type="InterPro" id="IPR022655">
    <property type="entry name" value="DUF1553"/>
</dbReference>
<dbReference type="RefSeq" id="WP_148594079.1">
    <property type="nucleotide sequence ID" value="NZ_CP042997.1"/>
</dbReference>
<dbReference type="EMBL" id="CP042997">
    <property type="protein sequence ID" value="QEH34110.1"/>
    <property type="molecule type" value="Genomic_DNA"/>
</dbReference>
<accession>A0A5B9W291</accession>